<reference evidence="1 2" key="1">
    <citation type="submission" date="2019-09" db="EMBL/GenBank/DDBJ databases">
        <title>YIM 132180 draft genome.</title>
        <authorList>
            <person name="Zhang K."/>
        </authorList>
    </citation>
    <scope>NUCLEOTIDE SEQUENCE [LARGE SCALE GENOMIC DNA]</scope>
    <source>
        <strain evidence="1 2">YIM 132180</strain>
    </source>
</reference>
<evidence type="ECO:0000313" key="2">
    <source>
        <dbReference type="Proteomes" id="UP000432089"/>
    </source>
</evidence>
<dbReference type="SUPFAM" id="SSF53254">
    <property type="entry name" value="Phosphoglycerate mutase-like"/>
    <property type="match status" value="1"/>
</dbReference>
<dbReference type="AlphaFoldDB" id="A0A7V7PM09"/>
<dbReference type="InterPro" id="IPR050275">
    <property type="entry name" value="PGM_Phosphatase"/>
</dbReference>
<dbReference type="PANTHER" id="PTHR48100:SF1">
    <property type="entry name" value="HISTIDINE PHOSPHATASE FAMILY PROTEIN-RELATED"/>
    <property type="match status" value="1"/>
</dbReference>
<organism evidence="1 2">
    <name type="scientific">Plantimonas leprariae</name>
    <dbReference type="NCBI Taxonomy" id="2615207"/>
    <lineage>
        <taxon>Bacteria</taxon>
        <taxon>Pseudomonadati</taxon>
        <taxon>Pseudomonadota</taxon>
        <taxon>Alphaproteobacteria</taxon>
        <taxon>Hyphomicrobiales</taxon>
        <taxon>Aurantimonadaceae</taxon>
        <taxon>Plantimonas</taxon>
    </lineage>
</organism>
<dbReference type="GO" id="GO:0005737">
    <property type="term" value="C:cytoplasm"/>
    <property type="evidence" value="ECO:0007669"/>
    <property type="project" value="TreeGrafter"/>
</dbReference>
<sequence length="191" mass="20372">MPDFLLLRHAATDWNERGLIQGRADVPLSPAGRDAASGWRLPPFAAGWTVVASPLGRARETAEAMGLVPRLDPAFIEMDWGASEGRTLAELRAEGGEPFAANEVRGLDFRSENGESPREVGARALEGLRLLGGNSAIVTHKGVIRALLASATGWDMRGKAPVRLLPGTAHHFRLNEGLSLVQANIPLGEVS</sequence>
<dbReference type="CDD" id="cd07067">
    <property type="entry name" value="HP_PGM_like"/>
    <property type="match status" value="1"/>
</dbReference>
<dbReference type="RefSeq" id="WP_150971859.1">
    <property type="nucleotide sequence ID" value="NZ_VZDO01000015.1"/>
</dbReference>
<dbReference type="Proteomes" id="UP000432089">
    <property type="component" value="Unassembled WGS sequence"/>
</dbReference>
<proteinExistence type="predicted"/>
<accession>A0A7V7PM09</accession>
<comment type="caution">
    <text evidence="1">The sequence shown here is derived from an EMBL/GenBank/DDBJ whole genome shotgun (WGS) entry which is preliminary data.</text>
</comment>
<dbReference type="InterPro" id="IPR029033">
    <property type="entry name" value="His_PPase_superfam"/>
</dbReference>
<name>A0A7V7PM09_9HYPH</name>
<dbReference type="PANTHER" id="PTHR48100">
    <property type="entry name" value="BROAD-SPECIFICITY PHOSPHATASE YOR283W-RELATED"/>
    <property type="match status" value="1"/>
</dbReference>
<gene>
    <name evidence="1" type="ORF">F6X38_17400</name>
</gene>
<dbReference type="EMBL" id="VZDO01000015">
    <property type="protein sequence ID" value="KAB0677757.1"/>
    <property type="molecule type" value="Genomic_DNA"/>
</dbReference>
<dbReference type="Pfam" id="PF00300">
    <property type="entry name" value="His_Phos_1"/>
    <property type="match status" value="1"/>
</dbReference>
<dbReference type="InterPro" id="IPR013078">
    <property type="entry name" value="His_Pase_superF_clade-1"/>
</dbReference>
<dbReference type="Gene3D" id="3.40.50.1240">
    <property type="entry name" value="Phosphoglycerate mutase-like"/>
    <property type="match status" value="1"/>
</dbReference>
<keyword evidence="2" id="KW-1185">Reference proteome</keyword>
<dbReference type="GO" id="GO:0016791">
    <property type="term" value="F:phosphatase activity"/>
    <property type="evidence" value="ECO:0007669"/>
    <property type="project" value="TreeGrafter"/>
</dbReference>
<protein>
    <submittedName>
        <fullName evidence="1">Histidine phosphatase family protein</fullName>
    </submittedName>
</protein>
<evidence type="ECO:0000313" key="1">
    <source>
        <dbReference type="EMBL" id="KAB0677757.1"/>
    </source>
</evidence>
<dbReference type="SMART" id="SM00855">
    <property type="entry name" value="PGAM"/>
    <property type="match status" value="1"/>
</dbReference>